<dbReference type="PANTHER" id="PTHR11815">
    <property type="entry name" value="SUCCINYL-COA SYNTHETASE BETA CHAIN"/>
    <property type="match status" value="1"/>
</dbReference>
<reference evidence="12" key="1">
    <citation type="journal article" date="2014" name="Genome Announc.">
        <title>Genome sequence and annotation of Acremonium chrysogenum, producer of the beta-lactam antibiotic cephalosporin C.</title>
        <authorList>
            <person name="Terfehr D."/>
            <person name="Dahlmann T.A."/>
            <person name="Specht T."/>
            <person name="Zadra I."/>
            <person name="Kuernsteiner H."/>
            <person name="Kueck U."/>
        </authorList>
    </citation>
    <scope>NUCLEOTIDE SEQUENCE [LARGE SCALE GENOMIC DNA]</scope>
    <source>
        <strain evidence="12">ATCC 11550 / CBS 779.69 / DSM 880 / IAM 14645 / JCM 23072 / IMI 49137</strain>
    </source>
</reference>
<evidence type="ECO:0000256" key="6">
    <source>
        <dbReference type="ARBA" id="ARBA00022840"/>
    </source>
</evidence>
<accession>A0A086T4U7</accession>
<evidence type="ECO:0000256" key="8">
    <source>
        <dbReference type="ARBA" id="ARBA00022946"/>
    </source>
</evidence>
<evidence type="ECO:0000256" key="3">
    <source>
        <dbReference type="ARBA" id="ARBA00022598"/>
    </source>
</evidence>
<dbReference type="GO" id="GO:0004775">
    <property type="term" value="F:succinate-CoA ligase (ADP-forming) activity"/>
    <property type="evidence" value="ECO:0007669"/>
    <property type="project" value="TreeGrafter"/>
</dbReference>
<evidence type="ECO:0000256" key="4">
    <source>
        <dbReference type="ARBA" id="ARBA00022723"/>
    </source>
</evidence>
<evidence type="ECO:0000259" key="9">
    <source>
        <dbReference type="Pfam" id="PF00549"/>
    </source>
</evidence>
<feature type="domain" description="ATP-grasp fold succinyl-CoA synthetase-type" evidence="10">
    <location>
        <begin position="18"/>
        <end position="241"/>
    </location>
</feature>
<dbReference type="Pfam" id="PF00549">
    <property type="entry name" value="Ligase_CoA"/>
    <property type="match status" value="1"/>
</dbReference>
<dbReference type="FunFam" id="3.40.50.261:FF:000001">
    <property type="entry name" value="Succinate--CoA ligase [ADP-forming] subunit beta"/>
    <property type="match status" value="1"/>
</dbReference>
<dbReference type="InterPro" id="IPR017866">
    <property type="entry name" value="Succ-CoA_synthase_bsu_CS"/>
</dbReference>
<keyword evidence="5" id="KW-0547">Nucleotide-binding</keyword>
<dbReference type="InterPro" id="IPR013650">
    <property type="entry name" value="ATP-grasp_succ-CoA_synth-type"/>
</dbReference>
<dbReference type="PROSITE" id="PS01217">
    <property type="entry name" value="SUCCINYL_COA_LIG_3"/>
    <property type="match status" value="1"/>
</dbReference>
<dbReference type="PIRSF" id="PIRSF001554">
    <property type="entry name" value="SucCS_beta"/>
    <property type="match status" value="1"/>
</dbReference>
<dbReference type="Gene3D" id="3.40.50.261">
    <property type="entry name" value="Succinyl-CoA synthetase domains"/>
    <property type="match status" value="1"/>
</dbReference>
<dbReference type="STRING" id="857340.A0A086T4U7"/>
<dbReference type="InterPro" id="IPR016102">
    <property type="entry name" value="Succinyl-CoA_synth-like"/>
</dbReference>
<proteinExistence type="predicted"/>
<evidence type="ECO:0000256" key="1">
    <source>
        <dbReference type="ARBA" id="ARBA00005064"/>
    </source>
</evidence>
<comment type="pathway">
    <text evidence="1">Carbohydrate metabolism; tricarboxylic acid cycle; succinate from succinyl-CoA (ligase route): step 1/1.</text>
</comment>
<dbReference type="GO" id="GO:0005524">
    <property type="term" value="F:ATP binding"/>
    <property type="evidence" value="ECO:0007669"/>
    <property type="project" value="UniProtKB-KW"/>
</dbReference>
<dbReference type="Gene3D" id="3.30.1490.20">
    <property type="entry name" value="ATP-grasp fold, A domain"/>
    <property type="match status" value="1"/>
</dbReference>
<dbReference type="Pfam" id="PF08442">
    <property type="entry name" value="ATP-grasp_2"/>
    <property type="match status" value="1"/>
</dbReference>
<dbReference type="GO" id="GO:0005739">
    <property type="term" value="C:mitochondrion"/>
    <property type="evidence" value="ECO:0007669"/>
    <property type="project" value="TreeGrafter"/>
</dbReference>
<dbReference type="Gene3D" id="3.30.470.20">
    <property type="entry name" value="ATP-grasp fold, B domain"/>
    <property type="match status" value="1"/>
</dbReference>
<dbReference type="UniPathway" id="UPA00223">
    <property type="reaction ID" value="UER00999"/>
</dbReference>
<name>A0A086T4U7_HAPC1</name>
<gene>
    <name evidence="11" type="ORF">ACRE_048220</name>
</gene>
<sequence length="429" mass="46513">MKHPYQCLPKEHRRWLSLHEYQSQELLKTYNAPILRGGAASTAEEVKSLVHSLGETLRASQYISLVADMPAGGNAIIKSQVLRGSRKGTMFTSGLKGGVQIVQTAKQAQDVASKMLGHKLQTEKDVDGGTIVNKVYVSELAELIDEWYLAMTIHREAYTPMLVISKAGGYSLEKITRGHPDTLLRYHFSVSEGITPDMISQLSLDLGISSAEAEDLERVVHGLYKIFTEREATHLEINPLARLSDGSFTCVSTDFTFDDAAAKRQKELFNLRDVEQEVPEEVEAEKHGLVYVKMDGNIGNVVNGAGLAMATNDAIGLYGGRSANFLDGGGQATKQTMLQAFAIIMRDARVKTILVNIYGGITNCAMIADSIIGAAEELGPLRVPVVVRLQGTNSSEGLKLLEEANLGLYVEAGFGDAAKKAVELAAATK</sequence>
<feature type="domain" description="ATP-citrate synthase/succinyl-CoA ligase C-terminal" evidence="9">
    <location>
        <begin position="301"/>
        <end position="421"/>
    </location>
</feature>
<dbReference type="EMBL" id="JPKY01000049">
    <property type="protein sequence ID" value="KFH44379.1"/>
    <property type="molecule type" value="Genomic_DNA"/>
</dbReference>
<dbReference type="SUPFAM" id="SSF56059">
    <property type="entry name" value="Glutathione synthetase ATP-binding domain-like"/>
    <property type="match status" value="1"/>
</dbReference>
<dbReference type="InterPro" id="IPR013815">
    <property type="entry name" value="ATP_grasp_subdomain_1"/>
</dbReference>
<dbReference type="GO" id="GO:0006104">
    <property type="term" value="P:succinyl-CoA metabolic process"/>
    <property type="evidence" value="ECO:0007669"/>
    <property type="project" value="TreeGrafter"/>
</dbReference>
<dbReference type="Proteomes" id="UP000029964">
    <property type="component" value="Unassembled WGS sequence"/>
</dbReference>
<evidence type="ECO:0000256" key="7">
    <source>
        <dbReference type="ARBA" id="ARBA00022842"/>
    </source>
</evidence>
<protein>
    <submittedName>
        <fullName evidence="11">Succinyl-CoA ligase [ADP-forming] subunit beta-like protein</fullName>
    </submittedName>
</protein>
<dbReference type="AlphaFoldDB" id="A0A086T4U7"/>
<dbReference type="OrthoDB" id="1664372at2759"/>
<dbReference type="InterPro" id="IPR005809">
    <property type="entry name" value="Succ_CoA_ligase-like_bsu"/>
</dbReference>
<evidence type="ECO:0000256" key="2">
    <source>
        <dbReference type="ARBA" id="ARBA00022532"/>
    </source>
</evidence>
<keyword evidence="7" id="KW-0460">Magnesium</keyword>
<dbReference type="GO" id="GO:0042709">
    <property type="term" value="C:succinate-CoA ligase complex"/>
    <property type="evidence" value="ECO:0007669"/>
    <property type="project" value="TreeGrafter"/>
</dbReference>
<dbReference type="PANTHER" id="PTHR11815:SF1">
    <property type="entry name" value="SUCCINATE--COA LIGASE [ADP-FORMING] SUBUNIT BETA, MITOCHONDRIAL"/>
    <property type="match status" value="1"/>
</dbReference>
<evidence type="ECO:0000313" key="11">
    <source>
        <dbReference type="EMBL" id="KFH44379.1"/>
    </source>
</evidence>
<dbReference type="HOGENOM" id="CLU_037430_1_0_1"/>
<dbReference type="GO" id="GO:0046872">
    <property type="term" value="F:metal ion binding"/>
    <property type="evidence" value="ECO:0007669"/>
    <property type="project" value="UniProtKB-KW"/>
</dbReference>
<dbReference type="InterPro" id="IPR005811">
    <property type="entry name" value="SUCC_ACL_C"/>
</dbReference>
<keyword evidence="8" id="KW-0809">Transit peptide</keyword>
<dbReference type="SUPFAM" id="SSF52210">
    <property type="entry name" value="Succinyl-CoA synthetase domains"/>
    <property type="match status" value="1"/>
</dbReference>
<evidence type="ECO:0000313" key="12">
    <source>
        <dbReference type="Proteomes" id="UP000029964"/>
    </source>
</evidence>
<comment type="caution">
    <text evidence="11">The sequence shown here is derived from an EMBL/GenBank/DDBJ whole genome shotgun (WGS) entry which is preliminary data.</text>
</comment>
<dbReference type="GO" id="GO:0006099">
    <property type="term" value="P:tricarboxylic acid cycle"/>
    <property type="evidence" value="ECO:0007669"/>
    <property type="project" value="UniProtKB-UniPathway"/>
</dbReference>
<evidence type="ECO:0000259" key="10">
    <source>
        <dbReference type="Pfam" id="PF08442"/>
    </source>
</evidence>
<keyword evidence="2" id="KW-0816">Tricarboxylic acid cycle</keyword>
<organism evidence="11 12">
    <name type="scientific">Hapsidospora chrysogenum (strain ATCC 11550 / CBS 779.69 / DSM 880 / IAM 14645 / JCM 23072 / IMI 49137)</name>
    <name type="common">Acremonium chrysogenum</name>
    <dbReference type="NCBI Taxonomy" id="857340"/>
    <lineage>
        <taxon>Eukaryota</taxon>
        <taxon>Fungi</taxon>
        <taxon>Dikarya</taxon>
        <taxon>Ascomycota</taxon>
        <taxon>Pezizomycotina</taxon>
        <taxon>Sordariomycetes</taxon>
        <taxon>Hypocreomycetidae</taxon>
        <taxon>Hypocreales</taxon>
        <taxon>Bionectriaceae</taxon>
        <taxon>Hapsidospora</taxon>
    </lineage>
</organism>
<evidence type="ECO:0000256" key="5">
    <source>
        <dbReference type="ARBA" id="ARBA00022741"/>
    </source>
</evidence>
<keyword evidence="12" id="KW-1185">Reference proteome</keyword>
<keyword evidence="6" id="KW-0067">ATP-binding</keyword>
<keyword evidence="4" id="KW-0479">Metal-binding</keyword>
<keyword evidence="3 11" id="KW-0436">Ligase</keyword>